<dbReference type="Pfam" id="PF09038">
    <property type="entry name" value="53-BP1_Tudor"/>
    <property type="match status" value="1"/>
</dbReference>
<dbReference type="InterPro" id="IPR015125">
    <property type="entry name" value="53-BP1_Tudor"/>
</dbReference>
<dbReference type="WBParaSite" id="TREG1_3090.1">
    <property type="protein sequence ID" value="TREG1_3090.1"/>
    <property type="gene ID" value="TREG1_3090"/>
</dbReference>
<evidence type="ECO:0000259" key="2">
    <source>
        <dbReference type="Pfam" id="PF09038"/>
    </source>
</evidence>
<feature type="compositionally biased region" description="Polar residues" evidence="1">
    <location>
        <begin position="783"/>
        <end position="794"/>
    </location>
</feature>
<reference evidence="4" key="2">
    <citation type="submission" date="2023-11" db="UniProtKB">
        <authorList>
            <consortium name="WormBaseParasite"/>
        </authorList>
    </citation>
    <scope>IDENTIFICATION</scope>
</reference>
<feature type="domain" description="Tumour suppressor p53-binding protein-1 Tudor" evidence="2">
    <location>
        <begin position="547"/>
        <end position="636"/>
    </location>
</feature>
<dbReference type="Gene3D" id="2.30.30.140">
    <property type="match status" value="1"/>
</dbReference>
<feature type="region of interest" description="Disordered" evidence="1">
    <location>
        <begin position="506"/>
        <end position="538"/>
    </location>
</feature>
<sequence>MDLTESQFSGCDGSSNFIPSSESDPPPPVSYRVAEYKPGDIHINGSEVNTQIASPALDMSVYSSFEASDFETKPGSFTQADDFQDLLKENEDPSKLKVDQSSSVDCAHGFQYSCLNRGGKSLGHITQDLFDEVPNQNFMRLSEPLSTQHKITTNSTNSPFLSGLVSHSSSLTRLPNSASVLLNSSAGDDDEEDISGINDHEISYNHDESDHIGENEGSSSIMTLSKKPVKKQNLVKNDSRHSTDSILAINVSAIVYQMDNTHNVIFDSRFNVKINNVNIEAAYHRLQKDNAKLIAELSCLLKPTGGCSGTKQVKTSDSLSSISPPITDSSSHVHAASSKSNFPSSSMSTSNSDFAQPKLDENPGSTDNHSFPFKSPVRASSSGSELFIPRSKNNKSNVRQLPKKKSPIRVSTTSSSSSDLFIPRPANKFGSLNSSASVHSSMVMKPTVNQSISSLLVSEKEPFGGNDPRRESVTLVSETVSEDTGNELAVAERSEVNDEVTYVITDSETNSPGNNDKKEAMTTTTVVSDPRDETLTPNKTTSDEQWVYAKWKFEGNYYAGKAYSSKNSLRFLVHFEDQTKASVKESDIVQVYLLPVGAEVSAQIRDDYEYWSNCVIQAHLDDSARPYEILCRTTNKVYRLQRRQVSINEVEVKNLRFRKLLPSSSSSHVDPPVSPHNDSNVCDTNSVLKKCASPDVSLANIISEKRKCKPKTYRSSWITPKRFATPVDGDDVCHSDDARHAETVPSKTVPSTSARKDFRKQLHHQPSSSWLSRDSRSRSSSSTPVESKVPTTHNSAKKQRLSDLFSDDDECEDLTQPMFKETPVAKID</sequence>
<keyword evidence="3" id="KW-1185">Reference proteome</keyword>
<feature type="region of interest" description="Disordered" evidence="1">
    <location>
        <begin position="307"/>
        <end position="417"/>
    </location>
</feature>
<feature type="region of interest" description="Disordered" evidence="1">
    <location>
        <begin position="728"/>
        <end position="828"/>
    </location>
</feature>
<dbReference type="AlphaFoldDB" id="A0AA85JNM3"/>
<organism evidence="3 4">
    <name type="scientific">Trichobilharzia regenti</name>
    <name type="common">Nasal bird schistosome</name>
    <dbReference type="NCBI Taxonomy" id="157069"/>
    <lineage>
        <taxon>Eukaryota</taxon>
        <taxon>Metazoa</taxon>
        <taxon>Spiralia</taxon>
        <taxon>Lophotrochozoa</taxon>
        <taxon>Platyhelminthes</taxon>
        <taxon>Trematoda</taxon>
        <taxon>Digenea</taxon>
        <taxon>Strigeidida</taxon>
        <taxon>Schistosomatoidea</taxon>
        <taxon>Schistosomatidae</taxon>
        <taxon>Trichobilharzia</taxon>
    </lineage>
</organism>
<feature type="compositionally biased region" description="Low complexity" evidence="1">
    <location>
        <begin position="315"/>
        <end position="352"/>
    </location>
</feature>
<dbReference type="Proteomes" id="UP000050795">
    <property type="component" value="Unassembled WGS sequence"/>
</dbReference>
<feature type="compositionally biased region" description="Polar residues" evidence="1">
    <location>
        <begin position="1"/>
        <end position="18"/>
    </location>
</feature>
<feature type="region of interest" description="Disordered" evidence="1">
    <location>
        <begin position="1"/>
        <end position="31"/>
    </location>
</feature>
<protein>
    <recommendedName>
        <fullName evidence="2">Tumour suppressor p53-binding protein-1 Tudor domain-containing protein</fullName>
    </recommendedName>
</protein>
<accession>A0AA85JNM3</accession>
<evidence type="ECO:0000313" key="3">
    <source>
        <dbReference type="Proteomes" id="UP000050795"/>
    </source>
</evidence>
<reference evidence="3" key="1">
    <citation type="submission" date="2022-06" db="EMBL/GenBank/DDBJ databases">
        <authorList>
            <person name="Berger JAMES D."/>
            <person name="Berger JAMES D."/>
        </authorList>
    </citation>
    <scope>NUCLEOTIDE SEQUENCE [LARGE SCALE GENOMIC DNA]</scope>
</reference>
<evidence type="ECO:0000256" key="1">
    <source>
        <dbReference type="SAM" id="MobiDB-lite"/>
    </source>
</evidence>
<evidence type="ECO:0000313" key="4">
    <source>
        <dbReference type="WBParaSite" id="TREG1_3090.1"/>
    </source>
</evidence>
<feature type="compositionally biased region" description="Low complexity" evidence="1">
    <location>
        <begin position="767"/>
        <end position="782"/>
    </location>
</feature>
<proteinExistence type="predicted"/>
<feature type="compositionally biased region" description="Basic and acidic residues" evidence="1">
    <location>
        <begin position="731"/>
        <end position="742"/>
    </location>
</feature>
<name>A0AA85JNM3_TRIRE</name>